<evidence type="ECO:0000256" key="1">
    <source>
        <dbReference type="SAM" id="MobiDB-lite"/>
    </source>
</evidence>
<sequence length="326" mass="36227">MAWGLLSQFHLRHGSTTTADVGPATEQNSPSSQSGEGSTPASQGGEISQGRHATSMTLPSSPHAQRRPCSESMEVEAQQEQKHLKQFGISLCRTKGLPEDALDDFAVLSSKEMMITVHVDMLKLHAQRRKSQAEQFVESEEFKVYAKQNLSTFKILEVALEDPEMTEYITSLISHLLTSARSNMKQKIANHIVSKSHISVLAKSLAPGGGYEMTTAHWACIAFLHDSMIVFKSVVEDCKRHVAQKKLGAQQSALAAPDHTDENEEEQGENNSEGNSKNAKERTWMLNEYWEYINMVLHELRAEACAAETTPVARAKHMEAYVDIIF</sequence>
<dbReference type="InParanoid" id="A0A0D0DGA6"/>
<dbReference type="OrthoDB" id="3177248at2759"/>
<dbReference type="STRING" id="930991.A0A0D0DGA6"/>
<name>A0A0D0DGA6_9AGAM</name>
<evidence type="ECO:0000313" key="3">
    <source>
        <dbReference type="Proteomes" id="UP000054538"/>
    </source>
</evidence>
<feature type="region of interest" description="Disordered" evidence="1">
    <location>
        <begin position="249"/>
        <end position="279"/>
    </location>
</feature>
<accession>A0A0D0DGA6</accession>
<feature type="compositionally biased region" description="Polar residues" evidence="1">
    <location>
        <begin position="14"/>
        <end position="63"/>
    </location>
</feature>
<reference evidence="3" key="2">
    <citation type="submission" date="2015-01" db="EMBL/GenBank/DDBJ databases">
        <title>Evolutionary Origins and Diversification of the Mycorrhizal Mutualists.</title>
        <authorList>
            <consortium name="DOE Joint Genome Institute"/>
            <consortium name="Mycorrhizal Genomics Consortium"/>
            <person name="Kohler A."/>
            <person name="Kuo A."/>
            <person name="Nagy L.G."/>
            <person name="Floudas D."/>
            <person name="Copeland A."/>
            <person name="Barry K.W."/>
            <person name="Cichocki N."/>
            <person name="Veneault-Fourrey C."/>
            <person name="LaButti K."/>
            <person name="Lindquist E.A."/>
            <person name="Lipzen A."/>
            <person name="Lundell T."/>
            <person name="Morin E."/>
            <person name="Murat C."/>
            <person name="Riley R."/>
            <person name="Ohm R."/>
            <person name="Sun H."/>
            <person name="Tunlid A."/>
            <person name="Henrissat B."/>
            <person name="Grigoriev I.V."/>
            <person name="Hibbett D.S."/>
            <person name="Martin F."/>
        </authorList>
    </citation>
    <scope>NUCLEOTIDE SEQUENCE [LARGE SCALE GENOMIC DNA]</scope>
    <source>
        <strain evidence="3">Ve08.2h10</strain>
    </source>
</reference>
<dbReference type="HOGENOM" id="CLU_059051_0_0_1"/>
<feature type="region of interest" description="Disordered" evidence="1">
    <location>
        <begin position="14"/>
        <end position="77"/>
    </location>
</feature>
<gene>
    <name evidence="2" type="ORF">PAXRUDRAFT_15880</name>
</gene>
<keyword evidence="3" id="KW-1185">Reference proteome</keyword>
<dbReference type="AlphaFoldDB" id="A0A0D0DGA6"/>
<reference evidence="2 3" key="1">
    <citation type="submission" date="2014-04" db="EMBL/GenBank/DDBJ databases">
        <authorList>
            <consortium name="DOE Joint Genome Institute"/>
            <person name="Kuo A."/>
            <person name="Kohler A."/>
            <person name="Jargeat P."/>
            <person name="Nagy L.G."/>
            <person name="Floudas D."/>
            <person name="Copeland A."/>
            <person name="Barry K.W."/>
            <person name="Cichocki N."/>
            <person name="Veneault-Fourrey C."/>
            <person name="LaButti K."/>
            <person name="Lindquist E.A."/>
            <person name="Lipzen A."/>
            <person name="Lundell T."/>
            <person name="Morin E."/>
            <person name="Murat C."/>
            <person name="Sun H."/>
            <person name="Tunlid A."/>
            <person name="Henrissat B."/>
            <person name="Grigoriev I.V."/>
            <person name="Hibbett D.S."/>
            <person name="Martin F."/>
            <person name="Nordberg H.P."/>
            <person name="Cantor M.N."/>
            <person name="Hua S.X."/>
        </authorList>
    </citation>
    <scope>NUCLEOTIDE SEQUENCE [LARGE SCALE GENOMIC DNA]</scope>
    <source>
        <strain evidence="2 3">Ve08.2h10</strain>
    </source>
</reference>
<protein>
    <submittedName>
        <fullName evidence="2">Uncharacterized protein</fullName>
    </submittedName>
</protein>
<organism evidence="2 3">
    <name type="scientific">Paxillus rubicundulus Ve08.2h10</name>
    <dbReference type="NCBI Taxonomy" id="930991"/>
    <lineage>
        <taxon>Eukaryota</taxon>
        <taxon>Fungi</taxon>
        <taxon>Dikarya</taxon>
        <taxon>Basidiomycota</taxon>
        <taxon>Agaricomycotina</taxon>
        <taxon>Agaricomycetes</taxon>
        <taxon>Agaricomycetidae</taxon>
        <taxon>Boletales</taxon>
        <taxon>Paxilineae</taxon>
        <taxon>Paxillaceae</taxon>
        <taxon>Paxillus</taxon>
    </lineage>
</organism>
<proteinExistence type="predicted"/>
<evidence type="ECO:0000313" key="2">
    <source>
        <dbReference type="EMBL" id="KIK80274.1"/>
    </source>
</evidence>
<dbReference type="Proteomes" id="UP000054538">
    <property type="component" value="Unassembled WGS sequence"/>
</dbReference>
<dbReference type="EMBL" id="KN826057">
    <property type="protein sequence ID" value="KIK80274.1"/>
    <property type="molecule type" value="Genomic_DNA"/>
</dbReference>